<dbReference type="GO" id="GO:0000976">
    <property type="term" value="F:transcription cis-regulatory region binding"/>
    <property type="evidence" value="ECO:0007669"/>
    <property type="project" value="TreeGrafter"/>
</dbReference>
<organism evidence="5 6">
    <name type="scientific">Fodinibius roseus</name>
    <dbReference type="NCBI Taxonomy" id="1194090"/>
    <lineage>
        <taxon>Bacteria</taxon>
        <taxon>Pseudomonadati</taxon>
        <taxon>Balneolota</taxon>
        <taxon>Balneolia</taxon>
        <taxon>Balneolales</taxon>
        <taxon>Balneolaceae</taxon>
        <taxon>Fodinibius</taxon>
    </lineage>
</organism>
<dbReference type="GO" id="GO:0003700">
    <property type="term" value="F:DNA-binding transcription factor activity"/>
    <property type="evidence" value="ECO:0007669"/>
    <property type="project" value="TreeGrafter"/>
</dbReference>
<feature type="domain" description="HTH lacI-type" evidence="4">
    <location>
        <begin position="10"/>
        <end position="64"/>
    </location>
</feature>
<name>A0A1M4SYZ6_9BACT</name>
<dbReference type="PANTHER" id="PTHR30146:SF109">
    <property type="entry name" value="HTH-TYPE TRANSCRIPTIONAL REGULATOR GALS"/>
    <property type="match status" value="1"/>
</dbReference>
<dbReference type="InterPro" id="IPR000843">
    <property type="entry name" value="HTH_LacI"/>
</dbReference>
<dbReference type="SUPFAM" id="SSF53822">
    <property type="entry name" value="Periplasmic binding protein-like I"/>
    <property type="match status" value="1"/>
</dbReference>
<evidence type="ECO:0000259" key="4">
    <source>
        <dbReference type="PROSITE" id="PS50932"/>
    </source>
</evidence>
<dbReference type="InterPro" id="IPR010982">
    <property type="entry name" value="Lambda_DNA-bd_dom_sf"/>
</dbReference>
<dbReference type="EMBL" id="FQUS01000001">
    <property type="protein sequence ID" value="SHE37390.1"/>
    <property type="molecule type" value="Genomic_DNA"/>
</dbReference>
<keyword evidence="2" id="KW-0238">DNA-binding</keyword>
<dbReference type="RefSeq" id="WP_073058910.1">
    <property type="nucleotide sequence ID" value="NZ_FQUS01000001.1"/>
</dbReference>
<keyword evidence="6" id="KW-1185">Reference proteome</keyword>
<evidence type="ECO:0000256" key="3">
    <source>
        <dbReference type="ARBA" id="ARBA00023163"/>
    </source>
</evidence>
<dbReference type="Pfam" id="PF13377">
    <property type="entry name" value="Peripla_BP_3"/>
    <property type="match status" value="1"/>
</dbReference>
<dbReference type="InterPro" id="IPR028082">
    <property type="entry name" value="Peripla_BP_I"/>
</dbReference>
<dbReference type="Proteomes" id="UP000184041">
    <property type="component" value="Unassembled WGS sequence"/>
</dbReference>
<dbReference type="STRING" id="1194090.SAMN05443144_101160"/>
<proteinExistence type="predicted"/>
<dbReference type="CDD" id="cd01392">
    <property type="entry name" value="HTH_LacI"/>
    <property type="match status" value="1"/>
</dbReference>
<dbReference type="Gene3D" id="3.40.50.2300">
    <property type="match status" value="2"/>
</dbReference>
<dbReference type="SUPFAM" id="SSF47413">
    <property type="entry name" value="lambda repressor-like DNA-binding domains"/>
    <property type="match status" value="1"/>
</dbReference>
<accession>A0A1M4SYZ6</accession>
<keyword evidence="3" id="KW-0804">Transcription</keyword>
<dbReference type="Gene3D" id="1.10.260.40">
    <property type="entry name" value="lambda repressor-like DNA-binding domains"/>
    <property type="match status" value="1"/>
</dbReference>
<dbReference type="SMART" id="SM00354">
    <property type="entry name" value="HTH_LACI"/>
    <property type="match status" value="1"/>
</dbReference>
<dbReference type="PANTHER" id="PTHR30146">
    <property type="entry name" value="LACI-RELATED TRANSCRIPTIONAL REPRESSOR"/>
    <property type="match status" value="1"/>
</dbReference>
<evidence type="ECO:0000256" key="2">
    <source>
        <dbReference type="ARBA" id="ARBA00023125"/>
    </source>
</evidence>
<dbReference type="CDD" id="cd06267">
    <property type="entry name" value="PBP1_LacI_sugar_binding-like"/>
    <property type="match status" value="1"/>
</dbReference>
<dbReference type="Pfam" id="PF00356">
    <property type="entry name" value="LacI"/>
    <property type="match status" value="1"/>
</dbReference>
<keyword evidence="1" id="KW-0805">Transcription regulation</keyword>
<evidence type="ECO:0000313" key="6">
    <source>
        <dbReference type="Proteomes" id="UP000184041"/>
    </source>
</evidence>
<evidence type="ECO:0000313" key="5">
    <source>
        <dbReference type="EMBL" id="SHE37390.1"/>
    </source>
</evidence>
<evidence type="ECO:0000256" key="1">
    <source>
        <dbReference type="ARBA" id="ARBA00023015"/>
    </source>
</evidence>
<reference evidence="5 6" key="1">
    <citation type="submission" date="2016-11" db="EMBL/GenBank/DDBJ databases">
        <authorList>
            <person name="Jaros S."/>
            <person name="Januszkiewicz K."/>
            <person name="Wedrychowicz H."/>
        </authorList>
    </citation>
    <scope>NUCLEOTIDE SEQUENCE [LARGE SCALE GENOMIC DNA]</scope>
    <source>
        <strain evidence="5 6">DSM 21986</strain>
    </source>
</reference>
<protein>
    <submittedName>
        <fullName evidence="5">Transcriptional regulator, LacI family</fullName>
    </submittedName>
</protein>
<gene>
    <name evidence="5" type="ORF">SAMN05443144_101160</name>
</gene>
<dbReference type="AlphaFoldDB" id="A0A1M4SYZ6"/>
<dbReference type="InterPro" id="IPR046335">
    <property type="entry name" value="LacI/GalR-like_sensor"/>
</dbReference>
<sequence>MANQSKKPDVTIYDIAEALEVSPSTVSRSLKEHPSISKKTIRKVRNQAEKMGYRSNIFAQNLRRQKTNIIGVIVPRLNSHFMSSAISGMERVANKNHYKIIISQSHETASDEAGSVEMMLEQRVDGLIVSLAYNTEDMTHFDTVIEQGTPLIFFDRVAELTNSTNVVIDNYQAAYDSVSHLIDQGCSRIVHITGNTSRNVYSGRLNGYRQALLDHELSFSEDLVFINDLQERDGQEAAEKILQMDPRPDAVFVSNDVCAVSCMTHLQENGIRVPRDIAIAGFNNDPISRFVKPKITTVDYDGQRVGEVVAQNLINHLEGDDHISITNTIVLNSELIIRASSQRSKQTK</sequence>
<dbReference type="OrthoDB" id="9803256at2"/>
<dbReference type="PROSITE" id="PS50932">
    <property type="entry name" value="HTH_LACI_2"/>
    <property type="match status" value="1"/>
</dbReference>